<feature type="compositionally biased region" description="Basic residues" evidence="1">
    <location>
        <begin position="68"/>
        <end position="84"/>
    </location>
</feature>
<evidence type="ECO:0000313" key="4">
    <source>
        <dbReference type="Proteomes" id="UP001648503"/>
    </source>
</evidence>
<organism evidence="3 4">
    <name type="scientific">Batrachochytrium salamandrivorans</name>
    <dbReference type="NCBI Taxonomy" id="1357716"/>
    <lineage>
        <taxon>Eukaryota</taxon>
        <taxon>Fungi</taxon>
        <taxon>Fungi incertae sedis</taxon>
        <taxon>Chytridiomycota</taxon>
        <taxon>Chytridiomycota incertae sedis</taxon>
        <taxon>Chytridiomycetes</taxon>
        <taxon>Rhizophydiales</taxon>
        <taxon>Rhizophydiales incertae sedis</taxon>
        <taxon>Batrachochytrium</taxon>
    </lineage>
</organism>
<evidence type="ECO:0000256" key="1">
    <source>
        <dbReference type="SAM" id="MobiDB-lite"/>
    </source>
</evidence>
<feature type="region of interest" description="Disordered" evidence="1">
    <location>
        <begin position="171"/>
        <end position="194"/>
    </location>
</feature>
<keyword evidence="2" id="KW-0732">Signal</keyword>
<evidence type="ECO:0000256" key="2">
    <source>
        <dbReference type="SAM" id="SignalP"/>
    </source>
</evidence>
<feature type="compositionally biased region" description="Basic and acidic residues" evidence="1">
    <location>
        <begin position="175"/>
        <end position="190"/>
    </location>
</feature>
<proteinExistence type="predicted"/>
<protein>
    <submittedName>
        <fullName evidence="3">Uncharacterized protein</fullName>
    </submittedName>
</protein>
<name>A0ABQ8FLA9_9FUNG</name>
<feature type="signal peptide" evidence="2">
    <location>
        <begin position="1"/>
        <end position="19"/>
    </location>
</feature>
<keyword evidence="4" id="KW-1185">Reference proteome</keyword>
<feature type="compositionally biased region" description="Low complexity" evidence="1">
    <location>
        <begin position="100"/>
        <end position="114"/>
    </location>
</feature>
<feature type="region of interest" description="Disordered" evidence="1">
    <location>
        <begin position="65"/>
        <end position="114"/>
    </location>
</feature>
<feature type="chain" id="PRO_5046851493" evidence="2">
    <location>
        <begin position="20"/>
        <end position="331"/>
    </location>
</feature>
<dbReference type="Proteomes" id="UP001648503">
    <property type="component" value="Unassembled WGS sequence"/>
</dbReference>
<gene>
    <name evidence="3" type="ORF">BASA50_003708</name>
</gene>
<dbReference type="EMBL" id="JAFCIX010000102">
    <property type="protein sequence ID" value="KAH6598673.1"/>
    <property type="molecule type" value="Genomic_DNA"/>
</dbReference>
<sequence length="331" mass="37551">MKPTIWIASIAFTLNVIEATVIPDEHYANTEQERLYTRSADAHHLMEGDASGLSLGNSDIQSSLTKRWFGRGRPRQNHFRRPARRNPFQRPARQQHHHQQNFQHQQHHQQPFQQQPNFQQNFQQQPHFQQPAQPIIVQQPAQSSGPGFVRTGANALITAAAFRFVGTKIVPSESSSEKEKEEEENGKGKGGEMVQTELRETQTPEWTRLFLEKTAVNSRPLAAVDSNIKDLLEDIRLPWTAILENMSVVYPKHVRTLPPCSLNGPLHVLVINPANTDHMLRFSIGLSAAQCISVEAFSLSREGVTDISEYTHIDDVFNSILFYLWSNSCFG</sequence>
<comment type="caution">
    <text evidence="3">The sequence shown here is derived from an EMBL/GenBank/DDBJ whole genome shotgun (WGS) entry which is preliminary data.</text>
</comment>
<evidence type="ECO:0000313" key="3">
    <source>
        <dbReference type="EMBL" id="KAH6598673.1"/>
    </source>
</evidence>
<dbReference type="SUPFAM" id="SSF81995">
    <property type="entry name" value="beta-sandwich domain of Sec23/24"/>
    <property type="match status" value="1"/>
</dbReference>
<accession>A0ABQ8FLA9</accession>
<reference evidence="3 4" key="1">
    <citation type="submission" date="2021-02" db="EMBL/GenBank/DDBJ databases">
        <title>Variation within the Batrachochytrium salamandrivorans European outbreak.</title>
        <authorList>
            <person name="Kelly M."/>
            <person name="Pasmans F."/>
            <person name="Shea T.P."/>
            <person name="Munoz J.F."/>
            <person name="Carranza S."/>
            <person name="Cuomo C.A."/>
            <person name="Martel A."/>
        </authorList>
    </citation>
    <scope>NUCLEOTIDE SEQUENCE [LARGE SCALE GENOMIC DNA]</scope>
    <source>
        <strain evidence="3 4">AMFP18/2</strain>
    </source>
</reference>